<feature type="transmembrane region" description="Helical" evidence="9">
    <location>
        <begin position="191"/>
        <end position="213"/>
    </location>
</feature>
<proteinExistence type="inferred from homology"/>
<gene>
    <name evidence="10" type="ORF">CEPID_10495</name>
</gene>
<evidence type="ECO:0000256" key="9">
    <source>
        <dbReference type="SAM" id="Phobius"/>
    </source>
</evidence>
<comment type="subcellular location">
    <subcellularLocation>
        <location evidence="1">Cell membrane</location>
        <topology evidence="1">Multi-pass membrane protein</topology>
    </subcellularLocation>
</comment>
<feature type="transmembrane region" description="Helical" evidence="9">
    <location>
        <begin position="294"/>
        <end position="315"/>
    </location>
</feature>
<evidence type="ECO:0000313" key="10">
    <source>
        <dbReference type="EMBL" id="AKK03929.1"/>
    </source>
</evidence>
<organism evidence="10 11">
    <name type="scientific">Corynebacterium epidermidicanis</name>
    <dbReference type="NCBI Taxonomy" id="1050174"/>
    <lineage>
        <taxon>Bacteria</taxon>
        <taxon>Bacillati</taxon>
        <taxon>Actinomycetota</taxon>
        <taxon>Actinomycetes</taxon>
        <taxon>Mycobacteriales</taxon>
        <taxon>Corynebacteriaceae</taxon>
        <taxon>Corynebacterium</taxon>
    </lineage>
</organism>
<feature type="region of interest" description="Disordered" evidence="8">
    <location>
        <begin position="1"/>
        <end position="27"/>
    </location>
</feature>
<dbReference type="InterPro" id="IPR037294">
    <property type="entry name" value="ABC_BtuC-like"/>
</dbReference>
<dbReference type="PATRIC" id="fig|1050174.4.peg.2113"/>
<keyword evidence="5 9" id="KW-0812">Transmembrane</keyword>
<dbReference type="PANTHER" id="PTHR30472:SF25">
    <property type="entry name" value="ABC TRANSPORTER PERMEASE PROTEIN MJ0876-RELATED"/>
    <property type="match status" value="1"/>
</dbReference>
<dbReference type="OrthoDB" id="9782305at2"/>
<keyword evidence="4" id="KW-1003">Cell membrane</keyword>
<feature type="transmembrane region" description="Helical" evidence="9">
    <location>
        <begin position="322"/>
        <end position="344"/>
    </location>
</feature>
<dbReference type="CDD" id="cd06550">
    <property type="entry name" value="TM_ABC_iron-siderophores_like"/>
    <property type="match status" value="1"/>
</dbReference>
<dbReference type="AlphaFoldDB" id="A0A0G3GS32"/>
<keyword evidence="6 9" id="KW-1133">Transmembrane helix</keyword>
<sequence length="377" mass="39150">MTATVTSSRTRTSSPENAEQATTPTGAAEASVVRTLLETNQRTVRRRLAIIVGLTAVALVAFFASTVVGPINLSIRQVVLGIANPSSLDSTEFTVLWKLRLPMSVMALLVGISLSVAGAQMQTILGNPLAEPFTLGISAAAAFGGAAGIVFGIAPLSVPQLNLALLAWLAAMVATSVIILAALYKGATAETMILLGIGLVFLFQAMLALMQYRSSAEALQRIVFWTMGSLTRASWLGNAVIAGALAVALPVLWLLSWQLTALRLGDERALAMGVNVTVLRVTVLAVVSLLSATAVAFCGIIGFVGLVGPHIARMLVGEEQRFFLPASMAAGAALMCGAHALSLIVVPGVAIPIGIITALVGVPCFVAIVLSKKRVLW</sequence>
<name>A0A0G3GS32_9CORY</name>
<feature type="compositionally biased region" description="Polar residues" evidence="8">
    <location>
        <begin position="15"/>
        <end position="25"/>
    </location>
</feature>
<dbReference type="GO" id="GO:0005886">
    <property type="term" value="C:plasma membrane"/>
    <property type="evidence" value="ECO:0007669"/>
    <property type="project" value="UniProtKB-SubCell"/>
</dbReference>
<dbReference type="EMBL" id="CP011541">
    <property type="protein sequence ID" value="AKK03929.1"/>
    <property type="molecule type" value="Genomic_DNA"/>
</dbReference>
<comment type="similarity">
    <text evidence="2">Belongs to the binding-protein-dependent transport system permease family. FecCD subfamily.</text>
</comment>
<dbReference type="GO" id="GO:0022857">
    <property type="term" value="F:transmembrane transporter activity"/>
    <property type="evidence" value="ECO:0007669"/>
    <property type="project" value="InterPro"/>
</dbReference>
<dbReference type="Pfam" id="PF01032">
    <property type="entry name" value="FecCD"/>
    <property type="match status" value="1"/>
</dbReference>
<keyword evidence="3" id="KW-0813">Transport</keyword>
<evidence type="ECO:0000256" key="6">
    <source>
        <dbReference type="ARBA" id="ARBA00022989"/>
    </source>
</evidence>
<feature type="transmembrane region" description="Helical" evidence="9">
    <location>
        <begin position="165"/>
        <end position="184"/>
    </location>
</feature>
<reference evidence="10 11" key="1">
    <citation type="submission" date="2015-05" db="EMBL/GenBank/DDBJ databases">
        <title>Complete genome sequence of Corynebacterium epidermidicanis DSM 45586, isolated from the skin of a dog suffering from pruritus.</title>
        <authorList>
            <person name="Ruckert C."/>
            <person name="Albersmeier A."/>
            <person name="Winkler A."/>
            <person name="Tauch A."/>
        </authorList>
    </citation>
    <scope>NUCLEOTIDE SEQUENCE [LARGE SCALE GENOMIC DNA]</scope>
    <source>
        <strain evidence="10 11">DSM 45586</strain>
    </source>
</reference>
<feature type="transmembrane region" description="Helical" evidence="9">
    <location>
        <begin position="233"/>
        <end position="257"/>
    </location>
</feature>
<evidence type="ECO:0000256" key="4">
    <source>
        <dbReference type="ARBA" id="ARBA00022475"/>
    </source>
</evidence>
<keyword evidence="11" id="KW-1185">Reference proteome</keyword>
<feature type="compositionally biased region" description="Low complexity" evidence="8">
    <location>
        <begin position="1"/>
        <end position="14"/>
    </location>
</feature>
<dbReference type="GO" id="GO:0033214">
    <property type="term" value="P:siderophore-iron import into cell"/>
    <property type="evidence" value="ECO:0007669"/>
    <property type="project" value="TreeGrafter"/>
</dbReference>
<feature type="transmembrane region" description="Helical" evidence="9">
    <location>
        <begin position="269"/>
        <end position="288"/>
    </location>
</feature>
<dbReference type="PANTHER" id="PTHR30472">
    <property type="entry name" value="FERRIC ENTEROBACTIN TRANSPORT SYSTEM PERMEASE PROTEIN"/>
    <property type="match status" value="1"/>
</dbReference>
<feature type="transmembrane region" description="Helical" evidence="9">
    <location>
        <begin position="350"/>
        <end position="370"/>
    </location>
</feature>
<protein>
    <submittedName>
        <fullName evidence="10">ABC-type Fe3+-siderophore transport system, permease component</fullName>
    </submittedName>
</protein>
<dbReference type="SUPFAM" id="SSF81345">
    <property type="entry name" value="ABC transporter involved in vitamin B12 uptake, BtuC"/>
    <property type="match status" value="1"/>
</dbReference>
<keyword evidence="7 9" id="KW-0472">Membrane</keyword>
<evidence type="ECO:0000256" key="1">
    <source>
        <dbReference type="ARBA" id="ARBA00004651"/>
    </source>
</evidence>
<evidence type="ECO:0000256" key="7">
    <source>
        <dbReference type="ARBA" id="ARBA00023136"/>
    </source>
</evidence>
<evidence type="ECO:0000256" key="2">
    <source>
        <dbReference type="ARBA" id="ARBA00007935"/>
    </source>
</evidence>
<evidence type="ECO:0000256" key="3">
    <source>
        <dbReference type="ARBA" id="ARBA00022448"/>
    </source>
</evidence>
<dbReference type="KEGG" id="cei:CEPID_10495"/>
<dbReference type="STRING" id="1050174.CEPID_10495"/>
<dbReference type="InterPro" id="IPR000522">
    <property type="entry name" value="ABC_transptr_permease_BtuC"/>
</dbReference>
<feature type="transmembrane region" description="Helical" evidence="9">
    <location>
        <begin position="101"/>
        <end position="121"/>
    </location>
</feature>
<feature type="transmembrane region" description="Helical" evidence="9">
    <location>
        <begin position="48"/>
        <end position="71"/>
    </location>
</feature>
<dbReference type="RefSeq" id="WP_083984448.1">
    <property type="nucleotide sequence ID" value="NZ_CP011541.1"/>
</dbReference>
<dbReference type="Proteomes" id="UP000035368">
    <property type="component" value="Chromosome"/>
</dbReference>
<dbReference type="Gene3D" id="1.10.3470.10">
    <property type="entry name" value="ABC transporter involved in vitamin B12 uptake, BtuC"/>
    <property type="match status" value="1"/>
</dbReference>
<evidence type="ECO:0000256" key="8">
    <source>
        <dbReference type="SAM" id="MobiDB-lite"/>
    </source>
</evidence>
<evidence type="ECO:0000313" key="11">
    <source>
        <dbReference type="Proteomes" id="UP000035368"/>
    </source>
</evidence>
<evidence type="ECO:0000256" key="5">
    <source>
        <dbReference type="ARBA" id="ARBA00022692"/>
    </source>
</evidence>
<feature type="transmembrane region" description="Helical" evidence="9">
    <location>
        <begin position="133"/>
        <end position="153"/>
    </location>
</feature>
<accession>A0A0G3GS32</accession>